<keyword evidence="3" id="KW-1185">Reference proteome</keyword>
<name>A0A0C9W361_9AGAM</name>
<accession>A0A0C9W361</accession>
<reference evidence="2 3" key="1">
    <citation type="submission" date="2014-04" db="EMBL/GenBank/DDBJ databases">
        <title>Evolutionary Origins and Diversification of the Mycorrhizal Mutualists.</title>
        <authorList>
            <consortium name="DOE Joint Genome Institute"/>
            <consortium name="Mycorrhizal Genomics Consortium"/>
            <person name="Kohler A."/>
            <person name="Kuo A."/>
            <person name="Nagy L.G."/>
            <person name="Floudas D."/>
            <person name="Copeland A."/>
            <person name="Barry K.W."/>
            <person name="Cichocki N."/>
            <person name="Veneault-Fourrey C."/>
            <person name="LaButti K."/>
            <person name="Lindquist E.A."/>
            <person name="Lipzen A."/>
            <person name="Lundell T."/>
            <person name="Morin E."/>
            <person name="Murat C."/>
            <person name="Riley R."/>
            <person name="Ohm R."/>
            <person name="Sun H."/>
            <person name="Tunlid A."/>
            <person name="Henrissat B."/>
            <person name="Grigoriev I.V."/>
            <person name="Hibbett D.S."/>
            <person name="Martin F."/>
        </authorList>
    </citation>
    <scope>NUCLEOTIDE SEQUENCE [LARGE SCALE GENOMIC DNA]</scope>
    <source>
        <strain evidence="2 3">MD-312</strain>
    </source>
</reference>
<dbReference type="AlphaFoldDB" id="A0A0C9W361"/>
<dbReference type="EMBL" id="KN839913">
    <property type="protein sequence ID" value="KIJ58726.1"/>
    <property type="molecule type" value="Genomic_DNA"/>
</dbReference>
<dbReference type="EMBL" id="KN839871">
    <property type="protein sequence ID" value="KIJ60568.1"/>
    <property type="molecule type" value="Genomic_DNA"/>
</dbReference>
<evidence type="ECO:0000313" key="2">
    <source>
        <dbReference type="EMBL" id="KIJ60568.1"/>
    </source>
</evidence>
<proteinExistence type="predicted"/>
<evidence type="ECO:0000313" key="1">
    <source>
        <dbReference type="EMBL" id="KIJ58726.1"/>
    </source>
</evidence>
<dbReference type="OrthoDB" id="3034033at2759"/>
<sequence>MVRSSFSTPRFAQLIHRLRYTNARYDQIAREFRCRLRPTYHAKRRAYWAGLRVDISKALDCPGTLVS</sequence>
<dbReference type="HOGENOM" id="CLU_2819478_0_0_1"/>
<dbReference type="Proteomes" id="UP000053820">
    <property type="component" value="Unassembled WGS sequence"/>
</dbReference>
<evidence type="ECO:0000313" key="3">
    <source>
        <dbReference type="Proteomes" id="UP000053820"/>
    </source>
</evidence>
<organism evidence="2 3">
    <name type="scientific">Hydnomerulius pinastri MD-312</name>
    <dbReference type="NCBI Taxonomy" id="994086"/>
    <lineage>
        <taxon>Eukaryota</taxon>
        <taxon>Fungi</taxon>
        <taxon>Dikarya</taxon>
        <taxon>Basidiomycota</taxon>
        <taxon>Agaricomycotina</taxon>
        <taxon>Agaricomycetes</taxon>
        <taxon>Agaricomycetidae</taxon>
        <taxon>Boletales</taxon>
        <taxon>Boletales incertae sedis</taxon>
        <taxon>Leucogyrophana</taxon>
    </lineage>
</organism>
<gene>
    <name evidence="1" type="ORF">HYDPIDRAFT_50833</name>
    <name evidence="2" type="ORF">HYDPIDRAFT_57030</name>
</gene>
<feature type="non-terminal residue" evidence="2">
    <location>
        <position position="67"/>
    </location>
</feature>
<protein>
    <submittedName>
        <fullName evidence="2">Uncharacterized protein</fullName>
    </submittedName>
</protein>